<feature type="transmembrane region" description="Helical" evidence="5">
    <location>
        <begin position="142"/>
        <end position="162"/>
    </location>
</feature>
<protein>
    <submittedName>
        <fullName evidence="6">Uncharacterized protein</fullName>
    </submittedName>
</protein>
<gene>
    <name evidence="6" type="ORF">GCM10022403_094820</name>
</gene>
<keyword evidence="3 5" id="KW-1133">Transmembrane helix</keyword>
<keyword evidence="2 5" id="KW-0812">Transmembrane</keyword>
<dbReference type="EMBL" id="BAABDE010000050">
    <property type="protein sequence ID" value="GAA3848175.1"/>
    <property type="molecule type" value="Genomic_DNA"/>
</dbReference>
<dbReference type="Proteomes" id="UP001501009">
    <property type="component" value="Unassembled WGS sequence"/>
</dbReference>
<comment type="subcellular location">
    <subcellularLocation>
        <location evidence="1">Membrane</location>
        <topology evidence="1">Multi-pass membrane protein</topology>
    </subcellularLocation>
</comment>
<feature type="transmembrane region" description="Helical" evidence="5">
    <location>
        <begin position="6"/>
        <end position="25"/>
    </location>
</feature>
<evidence type="ECO:0000313" key="7">
    <source>
        <dbReference type="Proteomes" id="UP001501009"/>
    </source>
</evidence>
<dbReference type="InterPro" id="IPR035952">
    <property type="entry name" value="Rhomboid-like_sf"/>
</dbReference>
<keyword evidence="7" id="KW-1185">Reference proteome</keyword>
<feature type="transmembrane region" description="Helical" evidence="5">
    <location>
        <begin position="203"/>
        <end position="224"/>
    </location>
</feature>
<accession>A0ABP7JMD3</accession>
<keyword evidence="4 5" id="KW-0472">Membrane</keyword>
<evidence type="ECO:0000256" key="5">
    <source>
        <dbReference type="SAM" id="Phobius"/>
    </source>
</evidence>
<evidence type="ECO:0000256" key="1">
    <source>
        <dbReference type="ARBA" id="ARBA00004141"/>
    </source>
</evidence>
<proteinExistence type="predicted"/>
<feature type="transmembrane region" description="Helical" evidence="5">
    <location>
        <begin position="37"/>
        <end position="59"/>
    </location>
</feature>
<feature type="transmembrane region" description="Helical" evidence="5">
    <location>
        <begin position="71"/>
        <end position="93"/>
    </location>
</feature>
<organism evidence="6 7">
    <name type="scientific">Streptomyces coacervatus</name>
    <dbReference type="NCBI Taxonomy" id="647381"/>
    <lineage>
        <taxon>Bacteria</taxon>
        <taxon>Bacillati</taxon>
        <taxon>Actinomycetota</taxon>
        <taxon>Actinomycetes</taxon>
        <taxon>Kitasatosporales</taxon>
        <taxon>Streptomycetaceae</taxon>
        <taxon>Streptomyces</taxon>
    </lineage>
</organism>
<feature type="transmembrane region" description="Helical" evidence="5">
    <location>
        <begin position="182"/>
        <end position="197"/>
    </location>
</feature>
<dbReference type="RefSeq" id="WP_275769482.1">
    <property type="nucleotide sequence ID" value="NZ_BAABDE010000050.1"/>
</dbReference>
<evidence type="ECO:0000256" key="3">
    <source>
        <dbReference type="ARBA" id="ARBA00022989"/>
    </source>
</evidence>
<reference evidence="7" key="1">
    <citation type="journal article" date="2019" name="Int. J. Syst. Evol. Microbiol.">
        <title>The Global Catalogue of Microorganisms (GCM) 10K type strain sequencing project: providing services to taxonomists for standard genome sequencing and annotation.</title>
        <authorList>
            <consortium name="The Broad Institute Genomics Platform"/>
            <consortium name="The Broad Institute Genome Sequencing Center for Infectious Disease"/>
            <person name="Wu L."/>
            <person name="Ma J."/>
        </authorList>
    </citation>
    <scope>NUCLEOTIDE SEQUENCE [LARGE SCALE GENOMIC DNA]</scope>
    <source>
        <strain evidence="7">JCM 17138</strain>
    </source>
</reference>
<evidence type="ECO:0000256" key="2">
    <source>
        <dbReference type="ARBA" id="ARBA00022692"/>
    </source>
</evidence>
<feature type="transmembrane region" description="Helical" evidence="5">
    <location>
        <begin position="105"/>
        <end position="122"/>
    </location>
</feature>
<sequence length="253" mass="26379">MDILLFNVTTAALMVLMFNGGLALLGQSTLGRRRIPWAGVGLTGLALAGVALQLCWPGAMGALDADPSKSGWWRVVTSVFMQNGGFGGAAWNIATLAAVAAFADWFWGAPLTLGLFAAGILLPEQIDKLWGQTSHSTDPRNFAGSSGATYFLGATLAAALLLRGGADDEGTSRGKAVRKNRLLALGVPVLGLAMWFAQENGHGLVSCYGFALGALAWAAFRTVLHPDRDLRQPPRTTVASLTGLVGRRAGGAD</sequence>
<comment type="caution">
    <text evidence="6">The sequence shown here is derived from an EMBL/GenBank/DDBJ whole genome shotgun (WGS) entry which is preliminary data.</text>
</comment>
<evidence type="ECO:0000256" key="4">
    <source>
        <dbReference type="ARBA" id="ARBA00023136"/>
    </source>
</evidence>
<name>A0ABP7JMD3_9ACTN</name>
<dbReference type="SUPFAM" id="SSF144091">
    <property type="entry name" value="Rhomboid-like"/>
    <property type="match status" value="1"/>
</dbReference>
<evidence type="ECO:0000313" key="6">
    <source>
        <dbReference type="EMBL" id="GAA3848175.1"/>
    </source>
</evidence>